<name>A0A918KMR1_9PROT</name>
<keyword evidence="4" id="KW-1185">Reference proteome</keyword>
<evidence type="ECO:0000313" key="3">
    <source>
        <dbReference type="EMBL" id="GGX69193.1"/>
    </source>
</evidence>
<evidence type="ECO:0000256" key="2">
    <source>
        <dbReference type="SAM" id="MobiDB-lite"/>
    </source>
</evidence>
<sequence length="67" mass="7304">MSIFGDDLPLSSTQPPTPGEDLYGLSVDELGTRIALYRAEIVRLEAERAKKQAETDAAHAIFGKKSK</sequence>
<dbReference type="Proteomes" id="UP000600865">
    <property type="component" value="Unassembled WGS sequence"/>
</dbReference>
<dbReference type="InterPro" id="IPR009579">
    <property type="entry name" value="DUF1192"/>
</dbReference>
<dbReference type="RefSeq" id="WP_189584835.1">
    <property type="nucleotide sequence ID" value="NZ_BMYV01000002.1"/>
</dbReference>
<comment type="caution">
    <text evidence="3">The sequence shown here is derived from an EMBL/GenBank/DDBJ whole genome shotgun (WGS) entry which is preliminary data.</text>
</comment>
<gene>
    <name evidence="3" type="ORF">GCM10011309_18920</name>
</gene>
<reference evidence="3 4" key="1">
    <citation type="journal article" date="2014" name="Int. J. Syst. Evol. Microbiol.">
        <title>Complete genome sequence of Corynebacterium casei LMG S-19264T (=DSM 44701T), isolated from a smear-ripened cheese.</title>
        <authorList>
            <consortium name="US DOE Joint Genome Institute (JGI-PGF)"/>
            <person name="Walter F."/>
            <person name="Albersmeier A."/>
            <person name="Kalinowski J."/>
            <person name="Ruckert C."/>
        </authorList>
    </citation>
    <scope>NUCLEOTIDE SEQUENCE [LARGE SCALE GENOMIC DNA]</scope>
    <source>
        <strain evidence="3 4">KCTC 23968</strain>
    </source>
</reference>
<dbReference type="AlphaFoldDB" id="A0A918KMR1"/>
<accession>A0A918KMR1</accession>
<proteinExistence type="predicted"/>
<evidence type="ECO:0008006" key="5">
    <source>
        <dbReference type="Google" id="ProtNLM"/>
    </source>
</evidence>
<protein>
    <recommendedName>
        <fullName evidence="5">DUF1192 domain-containing protein</fullName>
    </recommendedName>
</protein>
<dbReference type="EMBL" id="BMYV01000002">
    <property type="protein sequence ID" value="GGX69193.1"/>
    <property type="molecule type" value="Genomic_DNA"/>
</dbReference>
<keyword evidence="1" id="KW-0175">Coiled coil</keyword>
<feature type="region of interest" description="Disordered" evidence="2">
    <location>
        <begin position="1"/>
        <end position="21"/>
    </location>
</feature>
<feature type="coiled-coil region" evidence="1">
    <location>
        <begin position="27"/>
        <end position="54"/>
    </location>
</feature>
<organism evidence="3 4">
    <name type="scientific">Litorimonas cladophorae</name>
    <dbReference type="NCBI Taxonomy" id="1220491"/>
    <lineage>
        <taxon>Bacteria</taxon>
        <taxon>Pseudomonadati</taxon>
        <taxon>Pseudomonadota</taxon>
        <taxon>Alphaproteobacteria</taxon>
        <taxon>Maricaulales</taxon>
        <taxon>Robiginitomaculaceae</taxon>
    </lineage>
</organism>
<dbReference type="Pfam" id="PF06698">
    <property type="entry name" value="DUF1192"/>
    <property type="match status" value="1"/>
</dbReference>
<evidence type="ECO:0000313" key="4">
    <source>
        <dbReference type="Proteomes" id="UP000600865"/>
    </source>
</evidence>
<evidence type="ECO:0000256" key="1">
    <source>
        <dbReference type="SAM" id="Coils"/>
    </source>
</evidence>